<dbReference type="EMBL" id="QEYI01000003">
    <property type="protein sequence ID" value="PWE21751.1"/>
    <property type="molecule type" value="Genomic_DNA"/>
</dbReference>
<dbReference type="RefSeq" id="WP_109158451.1">
    <property type="nucleotide sequence ID" value="NZ_QEYI01000003.1"/>
</dbReference>
<name>A0A2U2C1A4_9BACT</name>
<proteinExistence type="predicted"/>
<protein>
    <recommendedName>
        <fullName evidence="3">MarR family transcriptional regulator</fullName>
    </recommendedName>
</protein>
<evidence type="ECO:0008006" key="3">
    <source>
        <dbReference type="Google" id="ProtNLM"/>
    </source>
</evidence>
<organism evidence="1 2">
    <name type="scientific">Aliarcobacter skirrowii</name>
    <dbReference type="NCBI Taxonomy" id="28200"/>
    <lineage>
        <taxon>Bacteria</taxon>
        <taxon>Pseudomonadati</taxon>
        <taxon>Campylobacterota</taxon>
        <taxon>Epsilonproteobacteria</taxon>
        <taxon>Campylobacterales</taxon>
        <taxon>Arcobacteraceae</taxon>
        <taxon>Aliarcobacter</taxon>
    </lineage>
</organism>
<comment type="caution">
    <text evidence="1">The sequence shown here is derived from an EMBL/GenBank/DDBJ whole genome shotgun (WGS) entry which is preliminary data.</text>
</comment>
<gene>
    <name evidence="1" type="ORF">DF188_05930</name>
</gene>
<dbReference type="Proteomes" id="UP000245014">
    <property type="component" value="Unassembled WGS sequence"/>
</dbReference>
<reference evidence="1 2" key="1">
    <citation type="submission" date="2018-05" db="EMBL/GenBank/DDBJ databases">
        <title>Antimicrobial susceptibility testing and genomic analysis of Arcobacter skirrowii strains and one Arcobacter butzleri isolated from German poultry farms.</title>
        <authorList>
            <person name="Haenel I."/>
            <person name="Hotzel H."/>
            <person name="Tomaso H."/>
            <person name="Busch A."/>
        </authorList>
    </citation>
    <scope>NUCLEOTIDE SEQUENCE [LARGE SCALE GENOMIC DNA]</scope>
    <source>
        <strain evidence="2">v</strain>
    </source>
</reference>
<sequence>MKTKKELINYIQESTSWSIKEKIFDFKLPLYITSSYEFWNTEIEEINILFLKIKEHNVDMRIHQNAREKIEQLCQCNTVLVFDNLDFKNINSLIKKNIPFIVSNKQIFLPFILLQIETKKTKKILIKTYQNLSFDADTILVGYLDGKINSGMIISEISQLIKKDLRATSKALDILQSLKYINIEKVGRNKKIFFQNQEDIFNKLIIENIPQIEYIFYTNELLTNNYIYSGYTALSNYSNLVDNTIKTIAIFNKSLNLKDISLFECEQDSAKYKVEVWSKDPSIFSHNKNINMIYLLRQMKNVDDERIKYALEDIDKKIRNHFRKGK</sequence>
<accession>A0A2U2C1A4</accession>
<dbReference type="AlphaFoldDB" id="A0A2U2C1A4"/>
<evidence type="ECO:0000313" key="2">
    <source>
        <dbReference type="Proteomes" id="UP000245014"/>
    </source>
</evidence>
<evidence type="ECO:0000313" key="1">
    <source>
        <dbReference type="EMBL" id="PWE21751.1"/>
    </source>
</evidence>